<evidence type="ECO:0000313" key="8">
    <source>
        <dbReference type="EMBL" id="KAB8040527.1"/>
    </source>
</evidence>
<reference evidence="8 9" key="1">
    <citation type="submission" date="2019-10" db="EMBL/GenBank/DDBJ databases">
        <title>New species of Slilvanegrellaceae.</title>
        <authorList>
            <person name="Pitt A."/>
            <person name="Hahn M.W."/>
        </authorList>
    </citation>
    <scope>NUCLEOTIDE SEQUENCE [LARGE SCALE GENOMIC DNA]</scope>
    <source>
        <strain evidence="8 9">SP-Ram-0.45-NSY-1</strain>
    </source>
</reference>
<sequence>MKKDLIMKENNEKIRVQSLNFIEEKKKKLKEIFPEIFSDGNLDILKLKELCNNSNEENEINNEFYGLFWPGKKKAKENSRSQTQGTLSLLKDCGVDIENTKNIFIEGENLEVLKLLQKSYANKIKLIYIDPPYNTGNDFIYHDKYSEGKNDYYKKTKQADENGQLLTSNPIASGRFHSNWLSMMYPRLELARNLLCEDGVIFISIDDNEIHNLRHLMDEIFGQGNFCGVIKRRASRKSTFLSKTMSDLCDYLVIYSKGELSEILSVEQVSDGTRPVFNEGNKLTNRTLYKGIQAKCDDGVYKAGEYSVRSFKFELLNELIIKNGILQNDVEVNAPWRVNQQIINKSIFITKHFGFRRKVLDEELEKKKVLSDLLDNSDCYNEKGSEELYSLFENEKCVFDNPKPIGLMQYIFKACNLKENDYVLDFFAGSGTTLHSVLYENSIKDFSINCISIQIPLKIKGINSKYETISELTIERINKAIKKITSHSEFSKTKNSDLGFKCFSLKETNFKNFDNKNVESLSELENLFSNYQETLKSNRIEEDIIWEIILQEGFPLHSKIKKEMKIINNIFYRISSNWCFHELLICFDDKINYETEFELLNLEKSDIDNRFILILKDKALYKRDDIKIRLSDKFKIKTL</sequence>
<dbReference type="SUPFAM" id="SSF53335">
    <property type="entry name" value="S-adenosyl-L-methionine-dependent methyltransferases"/>
    <property type="match status" value="1"/>
</dbReference>
<dbReference type="InterPro" id="IPR002052">
    <property type="entry name" value="DNA_methylase_N6_adenine_CS"/>
</dbReference>
<dbReference type="InterPro" id="IPR002941">
    <property type="entry name" value="DNA_methylase_N4/N6"/>
</dbReference>
<dbReference type="Gene3D" id="3.40.50.150">
    <property type="entry name" value="Vaccinia Virus protein VP39"/>
    <property type="match status" value="1"/>
</dbReference>
<evidence type="ECO:0000256" key="4">
    <source>
        <dbReference type="ARBA" id="ARBA00022679"/>
    </source>
</evidence>
<comment type="similarity">
    <text evidence="1">Belongs to the N(4)/N(6)-methyltransferase family.</text>
</comment>
<dbReference type="PROSITE" id="PS00092">
    <property type="entry name" value="N6_MTASE"/>
    <property type="match status" value="1"/>
</dbReference>
<evidence type="ECO:0000256" key="6">
    <source>
        <dbReference type="ARBA" id="ARBA00047942"/>
    </source>
</evidence>
<dbReference type="PIRSF" id="PIRSF015855">
    <property type="entry name" value="TypeIII_Mtase_mKpnI"/>
    <property type="match status" value="1"/>
</dbReference>
<dbReference type="AlphaFoldDB" id="A0A6N6VXQ8"/>
<keyword evidence="9" id="KW-1185">Reference proteome</keyword>
<proteinExistence type="inferred from homology"/>
<accession>A0A6N6VXQ8</accession>
<dbReference type="InterPro" id="IPR002295">
    <property type="entry name" value="N4/N6-MTase_EcoPI_Mod-like"/>
</dbReference>
<evidence type="ECO:0000256" key="2">
    <source>
        <dbReference type="ARBA" id="ARBA00011900"/>
    </source>
</evidence>
<evidence type="ECO:0000259" key="7">
    <source>
        <dbReference type="Pfam" id="PF01555"/>
    </source>
</evidence>
<evidence type="ECO:0000313" key="9">
    <source>
        <dbReference type="Proteomes" id="UP000437748"/>
    </source>
</evidence>
<keyword evidence="4 8" id="KW-0808">Transferase</keyword>
<dbReference type="GO" id="GO:0032259">
    <property type="term" value="P:methylation"/>
    <property type="evidence" value="ECO:0007669"/>
    <property type="project" value="UniProtKB-KW"/>
</dbReference>
<protein>
    <recommendedName>
        <fullName evidence="2">site-specific DNA-methyltransferase (adenine-specific)</fullName>
        <ecNumber evidence="2">2.1.1.72</ecNumber>
    </recommendedName>
</protein>
<dbReference type="InterPro" id="IPR029063">
    <property type="entry name" value="SAM-dependent_MTases_sf"/>
</dbReference>
<dbReference type="GO" id="GO:0008170">
    <property type="term" value="F:N-methyltransferase activity"/>
    <property type="evidence" value="ECO:0007669"/>
    <property type="project" value="InterPro"/>
</dbReference>
<evidence type="ECO:0000256" key="5">
    <source>
        <dbReference type="ARBA" id="ARBA00022691"/>
    </source>
</evidence>
<dbReference type="GO" id="GO:0003677">
    <property type="term" value="F:DNA binding"/>
    <property type="evidence" value="ECO:0007669"/>
    <property type="project" value="InterPro"/>
</dbReference>
<dbReference type="PRINTS" id="PR00506">
    <property type="entry name" value="D21N6MTFRASE"/>
</dbReference>
<organism evidence="8 9">
    <name type="scientific">Silvanigrella paludirubra</name>
    <dbReference type="NCBI Taxonomy" id="2499159"/>
    <lineage>
        <taxon>Bacteria</taxon>
        <taxon>Pseudomonadati</taxon>
        <taxon>Bdellovibrionota</taxon>
        <taxon>Oligoflexia</taxon>
        <taxon>Silvanigrellales</taxon>
        <taxon>Silvanigrellaceae</taxon>
        <taxon>Silvanigrella</taxon>
    </lineage>
</organism>
<dbReference type="Pfam" id="PF01555">
    <property type="entry name" value="N6_N4_Mtase"/>
    <property type="match status" value="1"/>
</dbReference>
<dbReference type="EMBL" id="WFLM01000001">
    <property type="protein sequence ID" value="KAB8040527.1"/>
    <property type="molecule type" value="Genomic_DNA"/>
</dbReference>
<keyword evidence="5" id="KW-0949">S-adenosyl-L-methionine</keyword>
<feature type="domain" description="DNA methylase N-4/N-6" evidence="7">
    <location>
        <begin position="124"/>
        <end position="441"/>
    </location>
</feature>
<dbReference type="EC" id="2.1.1.72" evidence="2"/>
<comment type="catalytic activity">
    <reaction evidence="6">
        <text>a 2'-deoxyadenosine in DNA + S-adenosyl-L-methionine = an N(6)-methyl-2'-deoxyadenosine in DNA + S-adenosyl-L-homocysteine + H(+)</text>
        <dbReference type="Rhea" id="RHEA:15197"/>
        <dbReference type="Rhea" id="RHEA-COMP:12418"/>
        <dbReference type="Rhea" id="RHEA-COMP:12419"/>
        <dbReference type="ChEBI" id="CHEBI:15378"/>
        <dbReference type="ChEBI" id="CHEBI:57856"/>
        <dbReference type="ChEBI" id="CHEBI:59789"/>
        <dbReference type="ChEBI" id="CHEBI:90615"/>
        <dbReference type="ChEBI" id="CHEBI:90616"/>
        <dbReference type="EC" id="2.1.1.72"/>
    </reaction>
</comment>
<name>A0A6N6VXQ8_9BACT</name>
<dbReference type="GO" id="GO:0009007">
    <property type="term" value="F:site-specific DNA-methyltransferase (adenine-specific) activity"/>
    <property type="evidence" value="ECO:0007669"/>
    <property type="project" value="UniProtKB-EC"/>
</dbReference>
<evidence type="ECO:0000256" key="3">
    <source>
        <dbReference type="ARBA" id="ARBA00022603"/>
    </source>
</evidence>
<gene>
    <name evidence="8" type="ORF">GCL60_01015</name>
</gene>
<evidence type="ECO:0000256" key="1">
    <source>
        <dbReference type="ARBA" id="ARBA00006594"/>
    </source>
</evidence>
<keyword evidence="3 8" id="KW-0489">Methyltransferase</keyword>
<comment type="caution">
    <text evidence="8">The sequence shown here is derived from an EMBL/GenBank/DDBJ whole genome shotgun (WGS) entry which is preliminary data.</text>
</comment>
<dbReference type="Proteomes" id="UP000437748">
    <property type="component" value="Unassembled WGS sequence"/>
</dbReference>